<dbReference type="InterPro" id="IPR039425">
    <property type="entry name" value="RNA_pol_sigma-70-like"/>
</dbReference>
<dbReference type="Gene3D" id="1.10.10.10">
    <property type="entry name" value="Winged helix-like DNA-binding domain superfamily/Winged helix DNA-binding domain"/>
    <property type="match status" value="1"/>
</dbReference>
<keyword evidence="5" id="KW-0804">Transcription</keyword>
<dbReference type="SUPFAM" id="SSF88946">
    <property type="entry name" value="Sigma2 domain of RNA polymerase sigma factors"/>
    <property type="match status" value="1"/>
</dbReference>
<dbReference type="InterPro" id="IPR013325">
    <property type="entry name" value="RNA_pol_sigma_r2"/>
</dbReference>
<evidence type="ECO:0000256" key="3">
    <source>
        <dbReference type="ARBA" id="ARBA00023082"/>
    </source>
</evidence>
<feature type="domain" description="RNA polymerase sigma-70 region 2" evidence="6">
    <location>
        <begin position="31"/>
        <end position="97"/>
    </location>
</feature>
<proteinExistence type="inferred from homology"/>
<name>A0ABT5DSU2_9BACT</name>
<keyword evidence="4" id="KW-0238">DNA-binding</keyword>
<dbReference type="Pfam" id="PF08281">
    <property type="entry name" value="Sigma70_r4_2"/>
    <property type="match status" value="1"/>
</dbReference>
<dbReference type="PANTHER" id="PTHR43133:SF8">
    <property type="entry name" value="RNA POLYMERASE SIGMA FACTOR HI_1459-RELATED"/>
    <property type="match status" value="1"/>
</dbReference>
<dbReference type="Proteomes" id="UP001221686">
    <property type="component" value="Unassembled WGS sequence"/>
</dbReference>
<dbReference type="EMBL" id="JAQNDL010000001">
    <property type="protein sequence ID" value="MDC0716710.1"/>
    <property type="molecule type" value="Genomic_DNA"/>
</dbReference>
<evidence type="ECO:0000313" key="9">
    <source>
        <dbReference type="Proteomes" id="UP001221686"/>
    </source>
</evidence>
<protein>
    <submittedName>
        <fullName evidence="8">Sigma-70 family RNA polymerase sigma factor</fullName>
    </submittedName>
</protein>
<comment type="similarity">
    <text evidence="1">Belongs to the sigma-70 factor family. ECF subfamily.</text>
</comment>
<accession>A0ABT5DSU2</accession>
<organism evidence="8 9">
    <name type="scientific">Nannocystis bainbridge</name>
    <dbReference type="NCBI Taxonomy" id="2995303"/>
    <lineage>
        <taxon>Bacteria</taxon>
        <taxon>Pseudomonadati</taxon>
        <taxon>Myxococcota</taxon>
        <taxon>Polyangia</taxon>
        <taxon>Nannocystales</taxon>
        <taxon>Nannocystaceae</taxon>
        <taxon>Nannocystis</taxon>
    </lineage>
</organism>
<comment type="caution">
    <text evidence="8">The sequence shown here is derived from an EMBL/GenBank/DDBJ whole genome shotgun (WGS) entry which is preliminary data.</text>
</comment>
<evidence type="ECO:0000256" key="5">
    <source>
        <dbReference type="ARBA" id="ARBA00023163"/>
    </source>
</evidence>
<dbReference type="InterPro" id="IPR014284">
    <property type="entry name" value="RNA_pol_sigma-70_dom"/>
</dbReference>
<keyword evidence="2" id="KW-0805">Transcription regulation</keyword>
<dbReference type="Pfam" id="PF04542">
    <property type="entry name" value="Sigma70_r2"/>
    <property type="match status" value="1"/>
</dbReference>
<reference evidence="8 9" key="1">
    <citation type="submission" date="2022-11" db="EMBL/GenBank/DDBJ databases">
        <title>Minimal conservation of predation-associated metabolite biosynthetic gene clusters underscores biosynthetic potential of Myxococcota including descriptions for ten novel species: Archangium lansinium sp. nov., Myxococcus landrumus sp. nov., Nannocystis bai.</title>
        <authorList>
            <person name="Ahearne A."/>
            <person name="Stevens C."/>
            <person name="Dowd S."/>
        </authorList>
    </citation>
    <scope>NUCLEOTIDE SEQUENCE [LARGE SCALE GENOMIC DNA]</scope>
    <source>
        <strain evidence="8 9">BB15-2</strain>
    </source>
</reference>
<sequence>MSKTLDTPLTSAGFAAGPAIECGAPSVREVFTRHLGTVWRIARALGVAADEADDVAQEVFLVVHRRLHTFEPSRSLPAWLFGITRNVVLMRQRAHTRRERRLSAVEPPAPPREPEASLELQQAAAFMQEFLDGLDEDKRVVFLLADVEGLTASEIAEALEIPLGTVFSRLRAARIKLEQFSQRLRARSVRRPHDR</sequence>
<feature type="domain" description="RNA polymerase sigma factor 70 region 4 type 2" evidence="7">
    <location>
        <begin position="128"/>
        <end position="177"/>
    </location>
</feature>
<evidence type="ECO:0000256" key="1">
    <source>
        <dbReference type="ARBA" id="ARBA00010641"/>
    </source>
</evidence>
<dbReference type="CDD" id="cd06171">
    <property type="entry name" value="Sigma70_r4"/>
    <property type="match status" value="1"/>
</dbReference>
<keyword evidence="9" id="KW-1185">Reference proteome</keyword>
<dbReference type="Gene3D" id="1.10.1740.10">
    <property type="match status" value="1"/>
</dbReference>
<dbReference type="RefSeq" id="WP_272085201.1">
    <property type="nucleotide sequence ID" value="NZ_JAQNDL010000001.1"/>
</dbReference>
<dbReference type="InterPro" id="IPR013249">
    <property type="entry name" value="RNA_pol_sigma70_r4_t2"/>
</dbReference>
<evidence type="ECO:0000259" key="6">
    <source>
        <dbReference type="Pfam" id="PF04542"/>
    </source>
</evidence>
<keyword evidence="3" id="KW-0731">Sigma factor</keyword>
<evidence type="ECO:0000313" key="8">
    <source>
        <dbReference type="EMBL" id="MDC0716710.1"/>
    </source>
</evidence>
<dbReference type="SUPFAM" id="SSF88659">
    <property type="entry name" value="Sigma3 and sigma4 domains of RNA polymerase sigma factors"/>
    <property type="match status" value="1"/>
</dbReference>
<dbReference type="NCBIfam" id="TIGR02937">
    <property type="entry name" value="sigma70-ECF"/>
    <property type="match status" value="1"/>
</dbReference>
<dbReference type="PANTHER" id="PTHR43133">
    <property type="entry name" value="RNA POLYMERASE ECF-TYPE SIGMA FACTO"/>
    <property type="match status" value="1"/>
</dbReference>
<dbReference type="InterPro" id="IPR036388">
    <property type="entry name" value="WH-like_DNA-bd_sf"/>
</dbReference>
<evidence type="ECO:0000256" key="4">
    <source>
        <dbReference type="ARBA" id="ARBA00023125"/>
    </source>
</evidence>
<evidence type="ECO:0000259" key="7">
    <source>
        <dbReference type="Pfam" id="PF08281"/>
    </source>
</evidence>
<dbReference type="InterPro" id="IPR007627">
    <property type="entry name" value="RNA_pol_sigma70_r2"/>
</dbReference>
<gene>
    <name evidence="8" type="ORF">POL25_07395</name>
</gene>
<evidence type="ECO:0000256" key="2">
    <source>
        <dbReference type="ARBA" id="ARBA00023015"/>
    </source>
</evidence>
<dbReference type="InterPro" id="IPR013324">
    <property type="entry name" value="RNA_pol_sigma_r3/r4-like"/>
</dbReference>